<protein>
    <recommendedName>
        <fullName evidence="7">XK-related protein</fullName>
    </recommendedName>
</protein>
<dbReference type="GO" id="GO:0005886">
    <property type="term" value="C:plasma membrane"/>
    <property type="evidence" value="ECO:0007669"/>
    <property type="project" value="UniProtKB-SubCell"/>
</dbReference>
<accession>A7SPK7</accession>
<feature type="transmembrane region" description="Helical" evidence="7">
    <location>
        <begin position="149"/>
        <end position="168"/>
    </location>
</feature>
<dbReference type="InParanoid" id="A7SPK7"/>
<dbReference type="InterPro" id="IPR018629">
    <property type="entry name" value="XK-rel"/>
</dbReference>
<dbReference type="HOGENOM" id="CLU_094360_0_0_1"/>
<keyword evidence="3" id="KW-1003">Cell membrane</keyword>
<feature type="transmembrane region" description="Helical" evidence="7">
    <location>
        <begin position="180"/>
        <end position="199"/>
    </location>
</feature>
<feature type="transmembrane region" description="Helical" evidence="7">
    <location>
        <begin position="90"/>
        <end position="110"/>
    </location>
</feature>
<evidence type="ECO:0000256" key="4">
    <source>
        <dbReference type="ARBA" id="ARBA00022692"/>
    </source>
</evidence>
<proteinExistence type="inferred from homology"/>
<evidence type="ECO:0000256" key="3">
    <source>
        <dbReference type="ARBA" id="ARBA00022475"/>
    </source>
</evidence>
<evidence type="ECO:0000256" key="1">
    <source>
        <dbReference type="ARBA" id="ARBA00004651"/>
    </source>
</evidence>
<dbReference type="AlphaFoldDB" id="A7SPK7"/>
<comment type="subcellular location">
    <subcellularLocation>
        <location evidence="1">Cell membrane</location>
        <topology evidence="1">Multi-pass membrane protein</topology>
    </subcellularLocation>
    <subcellularLocation>
        <location evidence="7">Membrane</location>
        <topology evidence="7">Multi-pass membrane protein</topology>
    </subcellularLocation>
</comment>
<dbReference type="Pfam" id="PF09815">
    <property type="entry name" value="XK-related"/>
    <property type="match status" value="1"/>
</dbReference>
<sequence>MQKQRLLIDQQLSVRLLGVLTAFMEDAPQTVLQLYILVISMRWEWTQGNILMTVNILKSLAMFSLSLVGYAKYTHLADADVRPLPVCAEIGLFSWNFFCLVSRVVSLVVFESVFKGLLFAMTMIHFVLSIIILYPQECDYFQNSRVKSFLFKLAIAYIHQFSFFPLAACRTRRYSIPYHFIILIENAAMVIFWGLYTYYSTDSIIAVAVVVGSAFMIGISSMVCYYSCPVYCHPSRPQANQIQDEPDFKPYTIYETAV</sequence>
<feature type="transmembrane region" description="Helical" evidence="7">
    <location>
        <begin position="50"/>
        <end position="70"/>
    </location>
</feature>
<dbReference type="eggNOG" id="KOG4790">
    <property type="taxonomic scope" value="Eukaryota"/>
</dbReference>
<feature type="transmembrane region" description="Helical" evidence="7">
    <location>
        <begin position="117"/>
        <end position="134"/>
    </location>
</feature>
<evidence type="ECO:0000313" key="8">
    <source>
        <dbReference type="EMBL" id="EDO34382.1"/>
    </source>
</evidence>
<dbReference type="PANTHER" id="PTHR16024">
    <property type="entry name" value="XK-RELATED PROTEIN"/>
    <property type="match status" value="1"/>
</dbReference>
<evidence type="ECO:0000256" key="7">
    <source>
        <dbReference type="RuleBase" id="RU910716"/>
    </source>
</evidence>
<evidence type="ECO:0000313" key="9">
    <source>
        <dbReference type="Proteomes" id="UP000001593"/>
    </source>
</evidence>
<keyword evidence="6 7" id="KW-0472">Membrane</keyword>
<comment type="similarity">
    <text evidence="2 7">Belongs to the XK family.</text>
</comment>
<name>A7SPK7_NEMVE</name>
<dbReference type="InterPro" id="IPR050895">
    <property type="entry name" value="XK-related_scramblase"/>
</dbReference>
<organism evidence="8 9">
    <name type="scientific">Nematostella vectensis</name>
    <name type="common">Starlet sea anemone</name>
    <dbReference type="NCBI Taxonomy" id="45351"/>
    <lineage>
        <taxon>Eukaryota</taxon>
        <taxon>Metazoa</taxon>
        <taxon>Cnidaria</taxon>
        <taxon>Anthozoa</taxon>
        <taxon>Hexacorallia</taxon>
        <taxon>Actiniaria</taxon>
        <taxon>Edwardsiidae</taxon>
        <taxon>Nematostella</taxon>
    </lineage>
</organism>
<dbReference type="KEGG" id="nve:5505723"/>
<keyword evidence="5 7" id="KW-1133">Transmembrane helix</keyword>
<keyword evidence="4 7" id="KW-0812">Transmembrane</keyword>
<evidence type="ECO:0000256" key="2">
    <source>
        <dbReference type="ARBA" id="ARBA00008789"/>
    </source>
</evidence>
<keyword evidence="9" id="KW-1185">Reference proteome</keyword>
<feature type="transmembrane region" description="Helical" evidence="7">
    <location>
        <begin position="205"/>
        <end position="228"/>
    </location>
</feature>
<dbReference type="GO" id="GO:0016020">
    <property type="term" value="C:membrane"/>
    <property type="evidence" value="ECO:0000318"/>
    <property type="project" value="GO_Central"/>
</dbReference>
<dbReference type="PANTHER" id="PTHR16024:SF6">
    <property type="entry name" value="XK-RELATED PROTEIN"/>
    <property type="match status" value="1"/>
</dbReference>
<dbReference type="PhylomeDB" id="A7SPK7"/>
<gene>
    <name evidence="8" type="ORF">NEMVEDRAFT_v1g215456</name>
</gene>
<reference evidence="8 9" key="1">
    <citation type="journal article" date="2007" name="Science">
        <title>Sea anemone genome reveals ancestral eumetazoan gene repertoire and genomic organization.</title>
        <authorList>
            <person name="Putnam N.H."/>
            <person name="Srivastava M."/>
            <person name="Hellsten U."/>
            <person name="Dirks B."/>
            <person name="Chapman J."/>
            <person name="Salamov A."/>
            <person name="Terry A."/>
            <person name="Shapiro H."/>
            <person name="Lindquist E."/>
            <person name="Kapitonov V.V."/>
            <person name="Jurka J."/>
            <person name="Genikhovich G."/>
            <person name="Grigoriev I.V."/>
            <person name="Lucas S.M."/>
            <person name="Steele R.E."/>
            <person name="Finnerty J.R."/>
            <person name="Technau U."/>
            <person name="Martindale M.Q."/>
            <person name="Rokhsar D.S."/>
        </authorList>
    </citation>
    <scope>NUCLEOTIDE SEQUENCE [LARGE SCALE GENOMIC DNA]</scope>
    <source>
        <strain evidence="9">CH2 X CH6</strain>
    </source>
</reference>
<dbReference type="EMBL" id="DS469734">
    <property type="protein sequence ID" value="EDO34382.1"/>
    <property type="molecule type" value="Genomic_DNA"/>
</dbReference>
<evidence type="ECO:0000256" key="5">
    <source>
        <dbReference type="ARBA" id="ARBA00022989"/>
    </source>
</evidence>
<evidence type="ECO:0000256" key="6">
    <source>
        <dbReference type="ARBA" id="ARBA00023136"/>
    </source>
</evidence>
<dbReference type="Proteomes" id="UP000001593">
    <property type="component" value="Unassembled WGS sequence"/>
</dbReference>